<protein>
    <submittedName>
        <fullName evidence="3">Uncharacterized protein</fullName>
    </submittedName>
</protein>
<keyword evidence="2" id="KW-1133">Transmembrane helix</keyword>
<proteinExistence type="predicted"/>
<name>A0A0G0LMV4_9BACT</name>
<dbReference type="Proteomes" id="UP000033934">
    <property type="component" value="Unassembled WGS sequence"/>
</dbReference>
<reference evidence="3 4" key="1">
    <citation type="journal article" date="2015" name="Nature">
        <title>rRNA introns, odd ribosomes, and small enigmatic genomes across a large radiation of phyla.</title>
        <authorList>
            <person name="Brown C.T."/>
            <person name="Hug L.A."/>
            <person name="Thomas B.C."/>
            <person name="Sharon I."/>
            <person name="Castelle C.J."/>
            <person name="Singh A."/>
            <person name="Wilkins M.J."/>
            <person name="Williams K.H."/>
            <person name="Banfield J.F."/>
        </authorList>
    </citation>
    <scope>NUCLEOTIDE SEQUENCE [LARGE SCALE GENOMIC DNA]</scope>
</reference>
<feature type="compositionally biased region" description="Low complexity" evidence="1">
    <location>
        <begin position="77"/>
        <end position="94"/>
    </location>
</feature>
<evidence type="ECO:0000256" key="2">
    <source>
        <dbReference type="SAM" id="Phobius"/>
    </source>
</evidence>
<dbReference type="EMBL" id="LBVO01000029">
    <property type="protein sequence ID" value="KKQ89310.1"/>
    <property type="molecule type" value="Genomic_DNA"/>
</dbReference>
<accession>A0A0G0LMV4</accession>
<gene>
    <name evidence="3" type="ORF">UT11_C0029G0004</name>
</gene>
<comment type="caution">
    <text evidence="3">The sequence shown here is derived from an EMBL/GenBank/DDBJ whole genome shotgun (WGS) entry which is preliminary data.</text>
</comment>
<evidence type="ECO:0000313" key="4">
    <source>
        <dbReference type="Proteomes" id="UP000033934"/>
    </source>
</evidence>
<keyword evidence="2" id="KW-0812">Transmembrane</keyword>
<dbReference type="AlphaFoldDB" id="A0A0G0LMV4"/>
<organism evidence="3 4">
    <name type="scientific">Berkelbacteria bacterium GW2011_GWA2_38_9</name>
    <dbReference type="NCBI Taxonomy" id="1618334"/>
    <lineage>
        <taxon>Bacteria</taxon>
        <taxon>Candidatus Berkelbacteria</taxon>
    </lineage>
</organism>
<sequence>MILEMTIKKQNNKVVSLIIFSVIALAIIFLFSLDKQLSKDTSDKPKLATQSDKPSNNASDTNQDSNLQDQPTNQIVDSNTSTEESTTDSSNLSSIKDKTTKVFTSPEQKKVRQVIGQFENSFAQADYSTVFKLFMAEVQDSQSEADIQTKSPSVPKSFDIKSIDIRSDSTVFAQINETRADGLAAERFMELAPVDKSYQISRYFSKADQTTYAGFINNP</sequence>
<evidence type="ECO:0000313" key="3">
    <source>
        <dbReference type="EMBL" id="KKQ89310.1"/>
    </source>
</evidence>
<keyword evidence="2" id="KW-0472">Membrane</keyword>
<feature type="transmembrane region" description="Helical" evidence="2">
    <location>
        <begin position="12"/>
        <end position="33"/>
    </location>
</feature>
<feature type="region of interest" description="Disordered" evidence="1">
    <location>
        <begin position="41"/>
        <end position="101"/>
    </location>
</feature>
<feature type="compositionally biased region" description="Polar residues" evidence="1">
    <location>
        <begin position="48"/>
        <end position="76"/>
    </location>
</feature>
<evidence type="ECO:0000256" key="1">
    <source>
        <dbReference type="SAM" id="MobiDB-lite"/>
    </source>
</evidence>